<dbReference type="Proteomes" id="UP000030664">
    <property type="component" value="Unassembled WGS sequence"/>
</dbReference>
<dbReference type="RefSeq" id="WP_035959050.1">
    <property type="nucleotide sequence ID" value="NZ_BMZV01000007.1"/>
</dbReference>
<feature type="region of interest" description="Disordered" evidence="1">
    <location>
        <begin position="34"/>
        <end position="59"/>
    </location>
</feature>
<evidence type="ECO:0000259" key="3">
    <source>
        <dbReference type="Pfam" id="PF03713"/>
    </source>
</evidence>
<feature type="signal peptide" evidence="2">
    <location>
        <begin position="1"/>
        <end position="34"/>
    </location>
</feature>
<accession>A0A0B0DHM7</accession>
<dbReference type="AlphaFoldDB" id="A0A0B0DHM7"/>
<dbReference type="InterPro" id="IPR005183">
    <property type="entry name" value="DUF305_CopM-like"/>
</dbReference>
<evidence type="ECO:0000313" key="5">
    <source>
        <dbReference type="Proteomes" id="UP000030664"/>
    </source>
</evidence>
<feature type="domain" description="DUF305" evidence="3">
    <location>
        <begin position="80"/>
        <end position="231"/>
    </location>
</feature>
<comment type="caution">
    <text evidence="4">The sequence shown here is derived from an EMBL/GenBank/DDBJ whole genome shotgun (WGS) entry which is preliminary data.</text>
</comment>
<evidence type="ECO:0000313" key="4">
    <source>
        <dbReference type="EMBL" id="KHE75627.1"/>
    </source>
</evidence>
<dbReference type="InterPro" id="IPR012347">
    <property type="entry name" value="Ferritin-like"/>
</dbReference>
<dbReference type="Pfam" id="PF03713">
    <property type="entry name" value="DUF305"/>
    <property type="match status" value="1"/>
</dbReference>
<dbReference type="EMBL" id="JROM01000001">
    <property type="protein sequence ID" value="KHE75627.1"/>
    <property type="molecule type" value="Genomic_DNA"/>
</dbReference>
<dbReference type="PANTHER" id="PTHR36933:SF1">
    <property type="entry name" value="SLL0788 PROTEIN"/>
    <property type="match status" value="1"/>
</dbReference>
<evidence type="ECO:0000256" key="1">
    <source>
        <dbReference type="SAM" id="MobiDB-lite"/>
    </source>
</evidence>
<dbReference type="Gene3D" id="1.20.1260.10">
    <property type="match status" value="1"/>
</dbReference>
<dbReference type="InterPro" id="IPR006311">
    <property type="entry name" value="TAT_signal"/>
</dbReference>
<proteinExistence type="predicted"/>
<reference evidence="4 5" key="1">
    <citation type="submission" date="2014-09" db="EMBL/GenBank/DDBJ databases">
        <title>High-quality draft genome sequence of Kocuria marina SO9-6, an actinobacterium isolated from a copper mine.</title>
        <authorList>
            <person name="Castro D.B."/>
            <person name="Pereira L.B."/>
            <person name="Silva M.V."/>
            <person name="Silva B.P."/>
            <person name="Zanardi B.R."/>
            <person name="Carlos C."/>
            <person name="Belgini D.R."/>
            <person name="Limache E.G."/>
            <person name="Lacerda G.V."/>
            <person name="Nery M.B."/>
            <person name="Gomes M.B."/>
            <person name="Souza S."/>
            <person name="Silva T.M."/>
            <person name="Rodrigues V.D."/>
            <person name="Paulino L.C."/>
            <person name="Vicentini R."/>
            <person name="Ferraz L.F."/>
            <person name="Ottoboni L.M."/>
        </authorList>
    </citation>
    <scope>NUCLEOTIDE SEQUENCE [LARGE SCALE GENOMIC DNA]</scope>
    <source>
        <strain evidence="4 5">SO9-6</strain>
    </source>
</reference>
<dbReference type="PROSITE" id="PS51318">
    <property type="entry name" value="TAT"/>
    <property type="match status" value="1"/>
</dbReference>
<sequence>MRSTQFLGRRTTAAASTVVLATALLGGATAPALAHGPGSTPVASPAQDPSTVEMLQPDPTSPTAYDFGETLAGLEGEQLEITFLAEIIPHHQAAIEMSELELERGVSPDIRTHAENIIANQQHQIEQFTRWLEEWYGLTPEEAMAQAPEEAQEEMKVLEEETQTMIEELSAVEAGEDFDVAFVQKMIPHHQAGIIELLEPQSRAPHAQLRVAAAAGITTQQAQVADFRTWLAGRG</sequence>
<keyword evidence="2" id="KW-0732">Signal</keyword>
<dbReference type="eggNOG" id="COG3544">
    <property type="taxonomic scope" value="Bacteria"/>
</dbReference>
<gene>
    <name evidence="4" type="ORF">AS25_00030</name>
</gene>
<protein>
    <recommendedName>
        <fullName evidence="3">DUF305 domain-containing protein</fullName>
    </recommendedName>
</protein>
<evidence type="ECO:0000256" key="2">
    <source>
        <dbReference type="SAM" id="SignalP"/>
    </source>
</evidence>
<name>A0A0B0DHM7_9MICC</name>
<organism evidence="4 5">
    <name type="scientific">Kocuria marina</name>
    <dbReference type="NCBI Taxonomy" id="223184"/>
    <lineage>
        <taxon>Bacteria</taxon>
        <taxon>Bacillati</taxon>
        <taxon>Actinomycetota</taxon>
        <taxon>Actinomycetes</taxon>
        <taxon>Micrococcales</taxon>
        <taxon>Micrococcaceae</taxon>
        <taxon>Kocuria</taxon>
    </lineage>
</organism>
<dbReference type="PANTHER" id="PTHR36933">
    <property type="entry name" value="SLL0788 PROTEIN"/>
    <property type="match status" value="1"/>
</dbReference>
<dbReference type="GeneID" id="93243188"/>
<dbReference type="STRING" id="223184.AS25_00030"/>
<feature type="chain" id="PRO_5043118645" description="DUF305 domain-containing protein" evidence="2">
    <location>
        <begin position="35"/>
        <end position="235"/>
    </location>
</feature>